<dbReference type="SUPFAM" id="SSF48173">
    <property type="entry name" value="Cryptochrome/photolyase FAD-binding domain"/>
    <property type="match status" value="1"/>
</dbReference>
<comment type="similarity">
    <text evidence="4">Belongs to the DNA photolyase family.</text>
</comment>
<accession>A0A2P8I6I5</accession>
<dbReference type="Proteomes" id="UP000241118">
    <property type="component" value="Unassembled WGS sequence"/>
</dbReference>
<dbReference type="InterPro" id="IPR006050">
    <property type="entry name" value="DNA_photolyase_N"/>
</dbReference>
<dbReference type="PRINTS" id="PR00147">
    <property type="entry name" value="DNAPHOTLYASE"/>
</dbReference>
<name>A0A2P8I6I5_SACCR</name>
<keyword evidence="1 3" id="KW-0285">Flavoprotein</keyword>
<dbReference type="GO" id="GO:0003677">
    <property type="term" value="F:DNA binding"/>
    <property type="evidence" value="ECO:0007669"/>
    <property type="project" value="TreeGrafter"/>
</dbReference>
<feature type="binding site" evidence="3">
    <location>
        <begin position="339"/>
        <end position="341"/>
    </location>
    <ligand>
        <name>FAD</name>
        <dbReference type="ChEBI" id="CHEBI:57692"/>
    </ligand>
</feature>
<evidence type="ECO:0000313" key="6">
    <source>
        <dbReference type="EMBL" id="PSL54063.1"/>
    </source>
</evidence>
<dbReference type="AlphaFoldDB" id="A0A2P8I6I5"/>
<dbReference type="Gene3D" id="3.40.50.620">
    <property type="entry name" value="HUPs"/>
    <property type="match status" value="1"/>
</dbReference>
<keyword evidence="6" id="KW-0456">Lyase</keyword>
<dbReference type="InterPro" id="IPR002081">
    <property type="entry name" value="Cryptochrome/DNA_photolyase_1"/>
</dbReference>
<evidence type="ECO:0000256" key="1">
    <source>
        <dbReference type="ARBA" id="ARBA00022630"/>
    </source>
</evidence>
<dbReference type="PROSITE" id="PS51645">
    <property type="entry name" value="PHR_CRY_ALPHA_BETA"/>
    <property type="match status" value="1"/>
</dbReference>
<sequence length="423" mass="47685">MDSSTVVWFRRDLRTHDHPAILAAGERASRALALFVLDPVLLKASGRPRVGFLHRCLRSLDDELDGRLVVVEGDPVDVVPRVAAEVGASSVHVSADAGPYGRGRDAAVAERVELVRAGSPYAVTPGRVTKADGTPYRVFTPFYKAWLDHGWRPPAETGASSVDWIRSDLGRELPAGEGLPDVRALWEAFRDEKLPDYATRRDRPDLDGTSRFSAFLKWGVVHPRTLLADLGRGAGAAAFRTELAWRDFYADVLWHRPDSARRNYNRAFDRMPLDDDRERFEAWCAGRTGYPFVDAGMRQLRAEGWMHNRVRMVVASFLVKDLHLPWWWGARHFMRHLVDGDLASNQHGWQWAAGTGTDAAPYFRVFNPVAQGEKFDPDGDYVRRYVPELRDVPGKAVHQPRDPIVDHAHERREALARYAVVKG</sequence>
<dbReference type="OrthoDB" id="9772484at2"/>
<dbReference type="GO" id="GO:0003904">
    <property type="term" value="F:deoxyribodipyrimidine photo-lyase activity"/>
    <property type="evidence" value="ECO:0007669"/>
    <property type="project" value="TreeGrafter"/>
</dbReference>
<protein>
    <submittedName>
        <fullName evidence="6">Deoxyribodipyrimidine photo-lyase</fullName>
    </submittedName>
</protein>
<dbReference type="PANTHER" id="PTHR11455:SF9">
    <property type="entry name" value="CRYPTOCHROME CIRCADIAN CLOCK 5 ISOFORM X1"/>
    <property type="match status" value="1"/>
</dbReference>
<dbReference type="InterPro" id="IPR036155">
    <property type="entry name" value="Crypto/Photolyase_N_sf"/>
</dbReference>
<feature type="binding site" evidence="3">
    <location>
        <position position="239"/>
    </location>
    <ligand>
        <name>FAD</name>
        <dbReference type="ChEBI" id="CHEBI:57692"/>
    </ligand>
</feature>
<evidence type="ECO:0000256" key="3">
    <source>
        <dbReference type="PIRSR" id="PIRSR602081-1"/>
    </source>
</evidence>
<dbReference type="Gene3D" id="1.10.579.10">
    <property type="entry name" value="DNA Cyclobutane Dipyrimidine Photolyase, subunit A, domain 3"/>
    <property type="match status" value="1"/>
</dbReference>
<comment type="cofactor">
    <cofactor evidence="3">
        <name>FAD</name>
        <dbReference type="ChEBI" id="CHEBI:57692"/>
    </cofactor>
    <text evidence="3">Binds 1 FAD per subunit.</text>
</comment>
<organism evidence="6 7">
    <name type="scientific">Saccharothrix carnea</name>
    <dbReference type="NCBI Taxonomy" id="1280637"/>
    <lineage>
        <taxon>Bacteria</taxon>
        <taxon>Bacillati</taxon>
        <taxon>Actinomycetota</taxon>
        <taxon>Actinomycetes</taxon>
        <taxon>Pseudonocardiales</taxon>
        <taxon>Pseudonocardiaceae</taxon>
        <taxon>Saccharothrix</taxon>
    </lineage>
</organism>
<evidence type="ECO:0000313" key="7">
    <source>
        <dbReference type="Proteomes" id="UP000241118"/>
    </source>
</evidence>
<keyword evidence="7" id="KW-1185">Reference proteome</keyword>
<dbReference type="SUPFAM" id="SSF52425">
    <property type="entry name" value="Cryptochrome/photolyase, N-terminal domain"/>
    <property type="match status" value="1"/>
</dbReference>
<comment type="caution">
    <text evidence="6">The sequence shown here is derived from an EMBL/GenBank/DDBJ whole genome shotgun (WGS) entry which is preliminary data.</text>
</comment>
<proteinExistence type="inferred from homology"/>
<dbReference type="InterPro" id="IPR036134">
    <property type="entry name" value="Crypto/Photolyase_FAD-like_sf"/>
</dbReference>
<evidence type="ECO:0000259" key="5">
    <source>
        <dbReference type="PROSITE" id="PS51645"/>
    </source>
</evidence>
<evidence type="ECO:0000256" key="2">
    <source>
        <dbReference type="ARBA" id="ARBA00022827"/>
    </source>
</evidence>
<reference evidence="6 7" key="1">
    <citation type="submission" date="2018-03" db="EMBL/GenBank/DDBJ databases">
        <title>Genomic Encyclopedia of Type Strains, Phase III (KMG-III): the genomes of soil and plant-associated and newly described type strains.</title>
        <authorList>
            <person name="Whitman W."/>
        </authorList>
    </citation>
    <scope>NUCLEOTIDE SEQUENCE [LARGE SCALE GENOMIC DNA]</scope>
    <source>
        <strain evidence="6 7">CGMCC 4.7097</strain>
    </source>
</reference>
<feature type="domain" description="Photolyase/cryptochrome alpha/beta" evidence="5">
    <location>
        <begin position="3"/>
        <end position="129"/>
    </location>
</feature>
<keyword evidence="4" id="KW-0157">Chromophore</keyword>
<feature type="binding site" evidence="3">
    <location>
        <begin position="209"/>
        <end position="213"/>
    </location>
    <ligand>
        <name>FAD</name>
        <dbReference type="ChEBI" id="CHEBI:57692"/>
    </ligand>
</feature>
<dbReference type="EMBL" id="PYAX01000007">
    <property type="protein sequence ID" value="PSL54063.1"/>
    <property type="molecule type" value="Genomic_DNA"/>
</dbReference>
<dbReference type="RefSeq" id="WP_106617187.1">
    <property type="nucleotide sequence ID" value="NZ_PYAX01000007.1"/>
</dbReference>
<dbReference type="PANTHER" id="PTHR11455">
    <property type="entry name" value="CRYPTOCHROME"/>
    <property type="match status" value="1"/>
</dbReference>
<evidence type="ECO:0000256" key="4">
    <source>
        <dbReference type="RuleBase" id="RU004182"/>
    </source>
</evidence>
<dbReference type="InterPro" id="IPR005101">
    <property type="entry name" value="Cryptochr/Photolyase_FAD-bd"/>
</dbReference>
<dbReference type="Pfam" id="PF00875">
    <property type="entry name" value="DNA_photolyase"/>
    <property type="match status" value="1"/>
</dbReference>
<dbReference type="GO" id="GO:0009416">
    <property type="term" value="P:response to light stimulus"/>
    <property type="evidence" value="ECO:0007669"/>
    <property type="project" value="TreeGrafter"/>
</dbReference>
<feature type="binding site" evidence="3">
    <location>
        <position position="197"/>
    </location>
    <ligand>
        <name>FAD</name>
        <dbReference type="ChEBI" id="CHEBI:57692"/>
    </ligand>
</feature>
<keyword evidence="2 3" id="KW-0274">FAD</keyword>
<dbReference type="InterPro" id="IPR014729">
    <property type="entry name" value="Rossmann-like_a/b/a_fold"/>
</dbReference>
<dbReference type="GO" id="GO:0071949">
    <property type="term" value="F:FAD binding"/>
    <property type="evidence" value="ECO:0007669"/>
    <property type="project" value="TreeGrafter"/>
</dbReference>
<dbReference type="Gene3D" id="1.25.40.80">
    <property type="match status" value="1"/>
</dbReference>
<dbReference type="Pfam" id="PF03441">
    <property type="entry name" value="FAD_binding_7"/>
    <property type="match status" value="1"/>
</dbReference>
<gene>
    <name evidence="6" type="ORF">B0I31_107117</name>
</gene>
<feature type="binding site" evidence="3">
    <location>
        <begin position="242"/>
        <end position="249"/>
    </location>
    <ligand>
        <name>FAD</name>
        <dbReference type="ChEBI" id="CHEBI:57692"/>
    </ligand>
</feature>